<dbReference type="PANTHER" id="PTHR42788:SF19">
    <property type="entry name" value="ALIPHATIC SULFONATES IMPORT ATP-BINDING PROTEIN SSUB 2"/>
    <property type="match status" value="1"/>
</dbReference>
<gene>
    <name evidence="6" type="ORF">HH303_01895</name>
</gene>
<dbReference type="InterPro" id="IPR050166">
    <property type="entry name" value="ABC_transporter_ATP-bind"/>
</dbReference>
<dbReference type="Proteomes" id="UP000539372">
    <property type="component" value="Unassembled WGS sequence"/>
</dbReference>
<dbReference type="AlphaFoldDB" id="A0A7Y0DX60"/>
<accession>A0A7Y0DX60</accession>
<sequence>MPGVSIHGAALAYAGRTVFDDLDLSLPGGEWTALLGPSGVGKSSLLRLIAGLPAAGGTAAGSVRATDGASLAGRIAYMAQRDLLLPWLSVLDNVRLGARMRGKGRDADSRRVAMHLLDTMGLADRATDRPGSLSGGMRQRVALARTLFEDAPIVLMDEPFSALDAVTRFQLQEMAASLLSGRTVLLVTHDPMEALRLAGRIMILSGSPARLRSAGDPPALSIPRDPFQPEMAERAALLFQQLGSGSLEGAAS</sequence>
<dbReference type="GO" id="GO:0005524">
    <property type="term" value="F:ATP binding"/>
    <property type="evidence" value="ECO:0007669"/>
    <property type="project" value="UniProtKB-KW"/>
</dbReference>
<dbReference type="GO" id="GO:0016887">
    <property type="term" value="F:ATP hydrolysis activity"/>
    <property type="evidence" value="ECO:0007669"/>
    <property type="project" value="InterPro"/>
</dbReference>
<dbReference type="PANTHER" id="PTHR42788">
    <property type="entry name" value="TAURINE IMPORT ATP-BINDING PROTEIN-RELATED"/>
    <property type="match status" value="1"/>
</dbReference>
<proteinExistence type="inferred from homology"/>
<evidence type="ECO:0000256" key="1">
    <source>
        <dbReference type="ARBA" id="ARBA00005417"/>
    </source>
</evidence>
<keyword evidence="3" id="KW-0547">Nucleotide-binding</keyword>
<evidence type="ECO:0000256" key="4">
    <source>
        <dbReference type="ARBA" id="ARBA00022840"/>
    </source>
</evidence>
<keyword evidence="4 6" id="KW-0067">ATP-binding</keyword>
<evidence type="ECO:0000313" key="7">
    <source>
        <dbReference type="Proteomes" id="UP000539372"/>
    </source>
</evidence>
<name>A0A7Y0DX60_9PROT</name>
<evidence type="ECO:0000256" key="2">
    <source>
        <dbReference type="ARBA" id="ARBA00022448"/>
    </source>
</evidence>
<evidence type="ECO:0000313" key="6">
    <source>
        <dbReference type="EMBL" id="NMM43211.1"/>
    </source>
</evidence>
<comment type="similarity">
    <text evidence="1">Belongs to the ABC transporter superfamily.</text>
</comment>
<evidence type="ECO:0000256" key="3">
    <source>
        <dbReference type="ARBA" id="ARBA00022741"/>
    </source>
</evidence>
<dbReference type="InterPro" id="IPR017871">
    <property type="entry name" value="ABC_transporter-like_CS"/>
</dbReference>
<dbReference type="SMART" id="SM00382">
    <property type="entry name" value="AAA"/>
    <property type="match status" value="1"/>
</dbReference>
<dbReference type="Pfam" id="PF00005">
    <property type="entry name" value="ABC_tran"/>
    <property type="match status" value="1"/>
</dbReference>
<evidence type="ECO:0000259" key="5">
    <source>
        <dbReference type="PROSITE" id="PS50893"/>
    </source>
</evidence>
<keyword evidence="7" id="KW-1185">Reference proteome</keyword>
<dbReference type="InterPro" id="IPR027417">
    <property type="entry name" value="P-loop_NTPase"/>
</dbReference>
<comment type="caution">
    <text evidence="6">The sequence shown here is derived from an EMBL/GenBank/DDBJ whole genome shotgun (WGS) entry which is preliminary data.</text>
</comment>
<dbReference type="PROSITE" id="PS00211">
    <property type="entry name" value="ABC_TRANSPORTER_1"/>
    <property type="match status" value="1"/>
</dbReference>
<feature type="domain" description="ABC transporter" evidence="5">
    <location>
        <begin position="4"/>
        <end position="231"/>
    </location>
</feature>
<reference evidence="6 7" key="1">
    <citation type="submission" date="2020-04" db="EMBL/GenBank/DDBJ databases">
        <title>Rhodospirillaceae bacterium KN72 isolated from deep sea.</title>
        <authorList>
            <person name="Zhang D.-C."/>
        </authorList>
    </citation>
    <scope>NUCLEOTIDE SEQUENCE [LARGE SCALE GENOMIC DNA]</scope>
    <source>
        <strain evidence="6 7">KN72</strain>
    </source>
</reference>
<dbReference type="PROSITE" id="PS50893">
    <property type="entry name" value="ABC_TRANSPORTER_2"/>
    <property type="match status" value="1"/>
</dbReference>
<protein>
    <submittedName>
        <fullName evidence="6">ABC transporter ATP-binding protein</fullName>
    </submittedName>
</protein>
<dbReference type="EMBL" id="JABBNT010000001">
    <property type="protein sequence ID" value="NMM43211.1"/>
    <property type="molecule type" value="Genomic_DNA"/>
</dbReference>
<dbReference type="Gene3D" id="3.40.50.300">
    <property type="entry name" value="P-loop containing nucleotide triphosphate hydrolases"/>
    <property type="match status" value="1"/>
</dbReference>
<dbReference type="InterPro" id="IPR003439">
    <property type="entry name" value="ABC_transporter-like_ATP-bd"/>
</dbReference>
<dbReference type="SUPFAM" id="SSF52540">
    <property type="entry name" value="P-loop containing nucleoside triphosphate hydrolases"/>
    <property type="match status" value="1"/>
</dbReference>
<keyword evidence="2" id="KW-0813">Transport</keyword>
<dbReference type="InterPro" id="IPR003593">
    <property type="entry name" value="AAA+_ATPase"/>
</dbReference>
<organism evidence="6 7">
    <name type="scientific">Pacificispira spongiicola</name>
    <dbReference type="NCBI Taxonomy" id="2729598"/>
    <lineage>
        <taxon>Bacteria</taxon>
        <taxon>Pseudomonadati</taxon>
        <taxon>Pseudomonadota</taxon>
        <taxon>Alphaproteobacteria</taxon>
        <taxon>Rhodospirillales</taxon>
        <taxon>Rhodospirillaceae</taxon>
        <taxon>Pacificispira</taxon>
    </lineage>
</organism>